<dbReference type="Proteomes" id="UP000012073">
    <property type="component" value="Unassembled WGS sequence"/>
</dbReference>
<dbReference type="EMBL" id="HG001760">
    <property type="protein sequence ID" value="CDF36109.1"/>
    <property type="molecule type" value="Genomic_DNA"/>
</dbReference>
<dbReference type="GeneID" id="17323648"/>
<gene>
    <name evidence="1" type="ORF">CHC_T00004221001</name>
</gene>
<evidence type="ECO:0000313" key="2">
    <source>
        <dbReference type="Proteomes" id="UP000012073"/>
    </source>
</evidence>
<accession>R7QDF7</accession>
<dbReference type="Gramene" id="CDF36109">
    <property type="protein sequence ID" value="CDF36109"/>
    <property type="gene ID" value="CHC_T00004221001"/>
</dbReference>
<reference evidence="2" key="1">
    <citation type="journal article" date="2013" name="Proc. Natl. Acad. Sci. U.S.A.">
        <title>Genome structure and metabolic features in the red seaweed Chondrus crispus shed light on evolution of the Archaeplastida.</title>
        <authorList>
            <person name="Collen J."/>
            <person name="Porcel B."/>
            <person name="Carre W."/>
            <person name="Ball S.G."/>
            <person name="Chaparro C."/>
            <person name="Tonon T."/>
            <person name="Barbeyron T."/>
            <person name="Michel G."/>
            <person name="Noel B."/>
            <person name="Valentin K."/>
            <person name="Elias M."/>
            <person name="Artiguenave F."/>
            <person name="Arun A."/>
            <person name="Aury J.M."/>
            <person name="Barbosa-Neto J.F."/>
            <person name="Bothwell J.H."/>
            <person name="Bouget F.Y."/>
            <person name="Brillet L."/>
            <person name="Cabello-Hurtado F."/>
            <person name="Capella-Gutierrez S."/>
            <person name="Charrier B."/>
            <person name="Cladiere L."/>
            <person name="Cock J.M."/>
            <person name="Coelho S.M."/>
            <person name="Colleoni C."/>
            <person name="Czjzek M."/>
            <person name="Da Silva C."/>
            <person name="Delage L."/>
            <person name="Denoeud F."/>
            <person name="Deschamps P."/>
            <person name="Dittami S.M."/>
            <person name="Gabaldon T."/>
            <person name="Gachon C.M."/>
            <person name="Groisillier A."/>
            <person name="Herve C."/>
            <person name="Jabbari K."/>
            <person name="Katinka M."/>
            <person name="Kloareg B."/>
            <person name="Kowalczyk N."/>
            <person name="Labadie K."/>
            <person name="Leblanc C."/>
            <person name="Lopez P.J."/>
            <person name="McLachlan D.H."/>
            <person name="Meslet-Cladiere L."/>
            <person name="Moustafa A."/>
            <person name="Nehr Z."/>
            <person name="Nyvall Collen P."/>
            <person name="Panaud O."/>
            <person name="Partensky F."/>
            <person name="Poulain J."/>
            <person name="Rensing S.A."/>
            <person name="Rousvoal S."/>
            <person name="Samson G."/>
            <person name="Symeonidi A."/>
            <person name="Weissenbach J."/>
            <person name="Zambounis A."/>
            <person name="Wincker P."/>
            <person name="Boyen C."/>
        </authorList>
    </citation>
    <scope>NUCLEOTIDE SEQUENCE [LARGE SCALE GENOMIC DNA]</scope>
    <source>
        <strain evidence="2">cv. Stackhouse</strain>
    </source>
</reference>
<dbReference type="KEGG" id="ccp:CHC_T00004221001"/>
<name>R7QDF7_CHOCR</name>
<proteinExistence type="predicted"/>
<evidence type="ECO:0000313" key="1">
    <source>
        <dbReference type="EMBL" id="CDF36109.1"/>
    </source>
</evidence>
<sequence length="55" mass="6172">MDRTVLPVPKQICHDHYFSALDVCVLSVVWVGLQLQSNDKAVPRCCPQVSEFLDA</sequence>
<protein>
    <submittedName>
        <fullName evidence="1">Uncharacterized protein</fullName>
    </submittedName>
</protein>
<keyword evidence="2" id="KW-1185">Reference proteome</keyword>
<dbReference type="AlphaFoldDB" id="R7QDF7"/>
<organism evidence="1 2">
    <name type="scientific">Chondrus crispus</name>
    <name type="common">Carrageen Irish moss</name>
    <name type="synonym">Polymorpha crispa</name>
    <dbReference type="NCBI Taxonomy" id="2769"/>
    <lineage>
        <taxon>Eukaryota</taxon>
        <taxon>Rhodophyta</taxon>
        <taxon>Florideophyceae</taxon>
        <taxon>Rhodymeniophycidae</taxon>
        <taxon>Gigartinales</taxon>
        <taxon>Gigartinaceae</taxon>
        <taxon>Chondrus</taxon>
    </lineage>
</organism>
<dbReference type="RefSeq" id="XP_005715928.1">
    <property type="nucleotide sequence ID" value="XM_005715871.1"/>
</dbReference>